<reference evidence="1 2" key="1">
    <citation type="submission" date="2021-05" db="EMBL/GenBank/DDBJ databases">
        <title>Comparative genomic studies on the polysaccharide-degrading batcterial strains of the Flammeovirga genus.</title>
        <authorList>
            <person name="Zewei F."/>
            <person name="Zheng Z."/>
            <person name="Yu L."/>
            <person name="Ruyue G."/>
            <person name="Yanhong M."/>
            <person name="Yuanyuan C."/>
            <person name="Jingyan G."/>
            <person name="Wenjun H."/>
        </authorList>
    </citation>
    <scope>NUCLEOTIDE SEQUENCE [LARGE SCALE GENOMIC DNA]</scope>
    <source>
        <strain evidence="1 2">NBRC:100898</strain>
    </source>
</reference>
<name>A0AAX1N896_9BACT</name>
<accession>A0AAX1N896</accession>
<organism evidence="1 2">
    <name type="scientific">Flammeovirga yaeyamensis</name>
    <dbReference type="NCBI Taxonomy" id="367791"/>
    <lineage>
        <taxon>Bacteria</taxon>
        <taxon>Pseudomonadati</taxon>
        <taxon>Bacteroidota</taxon>
        <taxon>Cytophagia</taxon>
        <taxon>Cytophagales</taxon>
        <taxon>Flammeovirgaceae</taxon>
        <taxon>Flammeovirga</taxon>
    </lineage>
</organism>
<dbReference type="EMBL" id="CP076132">
    <property type="protein sequence ID" value="QWG03736.1"/>
    <property type="molecule type" value="Genomic_DNA"/>
</dbReference>
<proteinExistence type="predicted"/>
<dbReference type="Proteomes" id="UP000678679">
    <property type="component" value="Chromosome 1"/>
</dbReference>
<gene>
    <name evidence="1" type="ORF">KMW28_09195</name>
</gene>
<keyword evidence="2" id="KW-1185">Reference proteome</keyword>
<evidence type="ECO:0000313" key="1">
    <source>
        <dbReference type="EMBL" id="QWG03736.1"/>
    </source>
</evidence>
<evidence type="ECO:0000313" key="2">
    <source>
        <dbReference type="Proteomes" id="UP000678679"/>
    </source>
</evidence>
<sequence>MKLIELIVSGIQIDLILIDGRSQIATERFLALVDSDIFLGWKVIYVAEDKFIKIGPVSDDVSYNKRPVTRVDYDAPLHKNGMLSFIGQAADHVSDHLMFVLDNNIGVNYDGICAPIATLTVDHYMKLKMLEEGMSIEEIRIKDVEKSELLGRIPTFI</sequence>
<dbReference type="AlphaFoldDB" id="A0AAX1N896"/>
<dbReference type="KEGG" id="fya:KMW28_09195"/>
<dbReference type="RefSeq" id="WP_066208045.1">
    <property type="nucleotide sequence ID" value="NZ_CP076132.1"/>
</dbReference>
<protein>
    <submittedName>
        <fullName evidence="1">Uncharacterized protein</fullName>
    </submittedName>
</protein>